<evidence type="ECO:0000313" key="2">
    <source>
        <dbReference type="Proteomes" id="UP000006038"/>
    </source>
</evidence>
<organism evidence="1">
    <name type="scientific">Oryza brachyantha</name>
    <name type="common">malo sina</name>
    <dbReference type="NCBI Taxonomy" id="4533"/>
    <lineage>
        <taxon>Eukaryota</taxon>
        <taxon>Viridiplantae</taxon>
        <taxon>Streptophyta</taxon>
        <taxon>Embryophyta</taxon>
        <taxon>Tracheophyta</taxon>
        <taxon>Spermatophyta</taxon>
        <taxon>Magnoliopsida</taxon>
        <taxon>Liliopsida</taxon>
        <taxon>Poales</taxon>
        <taxon>Poaceae</taxon>
        <taxon>BOP clade</taxon>
        <taxon>Oryzoideae</taxon>
        <taxon>Oryzeae</taxon>
        <taxon>Oryzinae</taxon>
        <taxon>Oryza</taxon>
    </lineage>
</organism>
<reference evidence="1" key="1">
    <citation type="journal article" date="2013" name="Nat. Commun.">
        <title>Whole-genome sequencing of Oryza brachyantha reveals mechanisms underlying Oryza genome evolution.</title>
        <authorList>
            <person name="Chen J."/>
            <person name="Huang Q."/>
            <person name="Gao D."/>
            <person name="Wang J."/>
            <person name="Lang Y."/>
            <person name="Liu T."/>
            <person name="Li B."/>
            <person name="Bai Z."/>
            <person name="Luis Goicoechea J."/>
            <person name="Liang C."/>
            <person name="Chen C."/>
            <person name="Zhang W."/>
            <person name="Sun S."/>
            <person name="Liao Y."/>
            <person name="Zhang X."/>
            <person name="Yang L."/>
            <person name="Song C."/>
            <person name="Wang M."/>
            <person name="Shi J."/>
            <person name="Liu G."/>
            <person name="Liu J."/>
            <person name="Zhou H."/>
            <person name="Zhou W."/>
            <person name="Yu Q."/>
            <person name="An N."/>
            <person name="Chen Y."/>
            <person name="Cai Q."/>
            <person name="Wang B."/>
            <person name="Liu B."/>
            <person name="Min J."/>
            <person name="Huang Y."/>
            <person name="Wu H."/>
            <person name="Li Z."/>
            <person name="Zhang Y."/>
            <person name="Yin Y."/>
            <person name="Song W."/>
            <person name="Jiang J."/>
            <person name="Jackson S.A."/>
            <person name="Wing R.A."/>
            <person name="Wang J."/>
            <person name="Chen M."/>
        </authorList>
    </citation>
    <scope>NUCLEOTIDE SEQUENCE [LARGE SCALE GENOMIC DNA]</scope>
    <source>
        <strain evidence="1">cv. IRGC 101232</strain>
    </source>
</reference>
<accession>J3MD51</accession>
<dbReference type="EnsemblPlants" id="OB06G19450.1">
    <property type="protein sequence ID" value="OB06G19450.1"/>
    <property type="gene ID" value="OB06G19450"/>
</dbReference>
<proteinExistence type="predicted"/>
<name>J3MD51_ORYBR</name>
<protein>
    <submittedName>
        <fullName evidence="1">Uncharacterized protein</fullName>
    </submittedName>
</protein>
<dbReference type="Proteomes" id="UP000006038">
    <property type="component" value="Chromosome 6"/>
</dbReference>
<evidence type="ECO:0000313" key="1">
    <source>
        <dbReference type="EnsemblPlants" id="OB06G19450.1"/>
    </source>
</evidence>
<dbReference type="HOGENOM" id="CLU_2661803_0_0_1"/>
<dbReference type="Gramene" id="OB06G19450.1">
    <property type="protein sequence ID" value="OB06G19450.1"/>
    <property type="gene ID" value="OB06G19450"/>
</dbReference>
<sequence>RGADASAERSRSHRVIACGGTKRGVTTALLTRKSQVTKPIGHHTMTFLQVVQLLPQACCLYMSEPQTKMEVQSGSL</sequence>
<dbReference type="AlphaFoldDB" id="J3MD51"/>
<keyword evidence="2" id="KW-1185">Reference proteome</keyword>
<reference evidence="1" key="2">
    <citation type="submission" date="2013-04" db="UniProtKB">
        <authorList>
            <consortium name="EnsemblPlants"/>
        </authorList>
    </citation>
    <scope>IDENTIFICATION</scope>
</reference>